<dbReference type="EMBL" id="OZ034826">
    <property type="protein sequence ID" value="CAL1681608.1"/>
    <property type="molecule type" value="Genomic_DNA"/>
</dbReference>
<protein>
    <submittedName>
        <fullName evidence="1">Uncharacterized protein</fullName>
    </submittedName>
</protein>
<accession>A0AAV2NP55</accession>
<organism evidence="1 2">
    <name type="scientific">Lasius platythorax</name>
    <dbReference type="NCBI Taxonomy" id="488582"/>
    <lineage>
        <taxon>Eukaryota</taxon>
        <taxon>Metazoa</taxon>
        <taxon>Ecdysozoa</taxon>
        <taxon>Arthropoda</taxon>
        <taxon>Hexapoda</taxon>
        <taxon>Insecta</taxon>
        <taxon>Pterygota</taxon>
        <taxon>Neoptera</taxon>
        <taxon>Endopterygota</taxon>
        <taxon>Hymenoptera</taxon>
        <taxon>Apocrita</taxon>
        <taxon>Aculeata</taxon>
        <taxon>Formicoidea</taxon>
        <taxon>Formicidae</taxon>
        <taxon>Formicinae</taxon>
        <taxon>Lasius</taxon>
        <taxon>Lasius</taxon>
    </lineage>
</organism>
<sequence>MRRLFHLLDIWRRANERLLPSSAASSPVPAGRVEQEYYVSVTTPLVWTGLPPTGSGSRYVRVSVLTNNASGAVLRKIPLDSVETANLAEDDY</sequence>
<keyword evidence="2" id="KW-1185">Reference proteome</keyword>
<name>A0AAV2NP55_9HYME</name>
<evidence type="ECO:0000313" key="1">
    <source>
        <dbReference type="EMBL" id="CAL1681608.1"/>
    </source>
</evidence>
<dbReference type="AlphaFoldDB" id="A0AAV2NP55"/>
<gene>
    <name evidence="1" type="ORF">LPLAT_LOCUS7593</name>
</gene>
<reference evidence="1" key="1">
    <citation type="submission" date="2024-04" db="EMBL/GenBank/DDBJ databases">
        <authorList>
            <consortium name="Molecular Ecology Group"/>
        </authorList>
    </citation>
    <scope>NUCLEOTIDE SEQUENCE</scope>
</reference>
<dbReference type="Proteomes" id="UP001497644">
    <property type="component" value="Chromosome 3"/>
</dbReference>
<proteinExistence type="predicted"/>
<evidence type="ECO:0000313" key="2">
    <source>
        <dbReference type="Proteomes" id="UP001497644"/>
    </source>
</evidence>